<dbReference type="GO" id="GO:0006538">
    <property type="term" value="P:L-glutamate catabolic process"/>
    <property type="evidence" value="ECO:0007669"/>
    <property type="project" value="TreeGrafter"/>
</dbReference>
<evidence type="ECO:0000313" key="2">
    <source>
        <dbReference type="EMBL" id="RYR33112.1"/>
    </source>
</evidence>
<dbReference type="AlphaFoldDB" id="A0A445B349"/>
<comment type="similarity">
    <text evidence="1">Belongs to the group II decarboxylase family.</text>
</comment>
<gene>
    <name evidence="2" type="ORF">Ahy_A10g047687</name>
</gene>
<dbReference type="EMBL" id="SDMP01000010">
    <property type="protein sequence ID" value="RYR33112.1"/>
    <property type="molecule type" value="Genomic_DNA"/>
</dbReference>
<dbReference type="Proteomes" id="UP000289738">
    <property type="component" value="Chromosome A10"/>
</dbReference>
<dbReference type="GO" id="GO:0005829">
    <property type="term" value="C:cytosol"/>
    <property type="evidence" value="ECO:0007669"/>
    <property type="project" value="TreeGrafter"/>
</dbReference>
<name>A0A445B349_ARAHY</name>
<dbReference type="PANTHER" id="PTHR43321:SF3">
    <property type="entry name" value="GLUTAMATE DECARBOXYLASE"/>
    <property type="match status" value="1"/>
</dbReference>
<accession>A0A445B349</accession>
<evidence type="ECO:0000256" key="1">
    <source>
        <dbReference type="ARBA" id="ARBA00009533"/>
    </source>
</evidence>
<protein>
    <recommendedName>
        <fullName evidence="4">Glutamate decarboxylase</fullName>
    </recommendedName>
</protein>
<comment type="caution">
    <text evidence="2">The sequence shown here is derived from an EMBL/GenBank/DDBJ whole genome shotgun (WGS) entry which is preliminary data.</text>
</comment>
<dbReference type="InterPro" id="IPR010107">
    <property type="entry name" value="Glutamate_decarboxylase"/>
</dbReference>
<keyword evidence="3" id="KW-1185">Reference proteome</keyword>
<evidence type="ECO:0008006" key="4">
    <source>
        <dbReference type="Google" id="ProtNLM"/>
    </source>
</evidence>
<dbReference type="GO" id="GO:0004351">
    <property type="term" value="F:glutamate decarboxylase activity"/>
    <property type="evidence" value="ECO:0007669"/>
    <property type="project" value="InterPro"/>
</dbReference>
<reference evidence="2 3" key="1">
    <citation type="submission" date="2019-01" db="EMBL/GenBank/DDBJ databases">
        <title>Sequencing of cultivated peanut Arachis hypogaea provides insights into genome evolution and oil improvement.</title>
        <authorList>
            <person name="Chen X."/>
        </authorList>
    </citation>
    <scope>NUCLEOTIDE SEQUENCE [LARGE SCALE GENOMIC DNA]</scope>
    <source>
        <strain evidence="3">cv. Fuhuasheng</strain>
        <tissue evidence="2">Leaves</tissue>
    </source>
</reference>
<evidence type="ECO:0000313" key="3">
    <source>
        <dbReference type="Proteomes" id="UP000289738"/>
    </source>
</evidence>
<proteinExistence type="inferred from homology"/>
<sequence>MDRNPWLNMASFVTTWMESECDKFITAAINKNHVDMDEYPFTTKLQTSGMARLSPTSAQAKGETAMRVRLQRRTRKPVFQASTASERS</sequence>
<dbReference type="PANTHER" id="PTHR43321">
    <property type="entry name" value="GLUTAMATE DECARBOXYLASE"/>
    <property type="match status" value="1"/>
</dbReference>
<organism evidence="2 3">
    <name type="scientific">Arachis hypogaea</name>
    <name type="common">Peanut</name>
    <dbReference type="NCBI Taxonomy" id="3818"/>
    <lineage>
        <taxon>Eukaryota</taxon>
        <taxon>Viridiplantae</taxon>
        <taxon>Streptophyta</taxon>
        <taxon>Embryophyta</taxon>
        <taxon>Tracheophyta</taxon>
        <taxon>Spermatophyta</taxon>
        <taxon>Magnoliopsida</taxon>
        <taxon>eudicotyledons</taxon>
        <taxon>Gunneridae</taxon>
        <taxon>Pentapetalae</taxon>
        <taxon>rosids</taxon>
        <taxon>fabids</taxon>
        <taxon>Fabales</taxon>
        <taxon>Fabaceae</taxon>
        <taxon>Papilionoideae</taxon>
        <taxon>50 kb inversion clade</taxon>
        <taxon>dalbergioids sensu lato</taxon>
        <taxon>Dalbergieae</taxon>
        <taxon>Pterocarpus clade</taxon>
        <taxon>Arachis</taxon>
    </lineage>
</organism>
<dbReference type="GO" id="GO:0030170">
    <property type="term" value="F:pyridoxal phosphate binding"/>
    <property type="evidence" value="ECO:0007669"/>
    <property type="project" value="InterPro"/>
</dbReference>
<dbReference type="STRING" id="3818.A0A445B349"/>
<dbReference type="InterPro" id="IPR015424">
    <property type="entry name" value="PyrdxlP-dep_Trfase"/>
</dbReference>
<dbReference type="SUPFAM" id="SSF53383">
    <property type="entry name" value="PLP-dependent transferases"/>
    <property type="match status" value="1"/>
</dbReference>